<keyword evidence="2" id="KW-1185">Reference proteome</keyword>
<dbReference type="Proteomes" id="UP000654918">
    <property type="component" value="Unassembled WGS sequence"/>
</dbReference>
<protein>
    <submittedName>
        <fullName evidence="1">Uncharacterized protein</fullName>
    </submittedName>
</protein>
<organism evidence="1 2">
    <name type="scientific">Colletotrichum plurivorum</name>
    <dbReference type="NCBI Taxonomy" id="2175906"/>
    <lineage>
        <taxon>Eukaryota</taxon>
        <taxon>Fungi</taxon>
        <taxon>Dikarya</taxon>
        <taxon>Ascomycota</taxon>
        <taxon>Pezizomycotina</taxon>
        <taxon>Sordariomycetes</taxon>
        <taxon>Hypocreomycetidae</taxon>
        <taxon>Glomerellales</taxon>
        <taxon>Glomerellaceae</taxon>
        <taxon>Colletotrichum</taxon>
        <taxon>Colletotrichum orchidearum species complex</taxon>
    </lineage>
</organism>
<proteinExistence type="predicted"/>
<gene>
    <name evidence="1" type="ORF">CPLU01_04809</name>
</gene>
<comment type="caution">
    <text evidence="1">The sequence shown here is derived from an EMBL/GenBank/DDBJ whole genome shotgun (WGS) entry which is preliminary data.</text>
</comment>
<sequence>MVVGNQWAEERPSIISLGPNTGFDLKEVIQDFLGIQQVRLRSMNRKRQAVPGPIAKILDGLIRDGFGFRGSFCVFEEHLDLEEKVVCNAWMEVVIPNQRLD</sequence>
<reference evidence="1" key="1">
    <citation type="journal article" date="2020" name="Phytopathology">
        <title>Genome Sequence Resources of Colletotrichum truncatum, C. plurivorum, C. musicola, and C. sojae: Four Species Pathogenic to Soybean (Glycine max).</title>
        <authorList>
            <person name="Rogerio F."/>
            <person name="Boufleur T.R."/>
            <person name="Ciampi-Guillardi M."/>
            <person name="Sukno S.A."/>
            <person name="Thon M.R."/>
            <person name="Massola Junior N.S."/>
            <person name="Baroncelli R."/>
        </authorList>
    </citation>
    <scope>NUCLEOTIDE SEQUENCE</scope>
    <source>
        <strain evidence="1">LFN00145</strain>
    </source>
</reference>
<name>A0A8H6KNR8_9PEZI</name>
<dbReference type="EMBL" id="WIGO01000046">
    <property type="protein sequence ID" value="KAF6834715.1"/>
    <property type="molecule type" value="Genomic_DNA"/>
</dbReference>
<dbReference type="AlphaFoldDB" id="A0A8H6KNR8"/>
<evidence type="ECO:0000313" key="1">
    <source>
        <dbReference type="EMBL" id="KAF6834715.1"/>
    </source>
</evidence>
<accession>A0A8H6KNR8</accession>
<evidence type="ECO:0000313" key="2">
    <source>
        <dbReference type="Proteomes" id="UP000654918"/>
    </source>
</evidence>